<evidence type="ECO:0000256" key="1">
    <source>
        <dbReference type="ARBA" id="ARBA00010669"/>
    </source>
</evidence>
<comment type="subunit">
    <text evidence="2 8">Homodimer.</text>
</comment>
<evidence type="ECO:0000313" key="10">
    <source>
        <dbReference type="EMBL" id="EDP45770.1"/>
    </source>
</evidence>
<feature type="active site" description="Proton donor" evidence="8">
    <location>
        <position position="63"/>
    </location>
</feature>
<keyword evidence="11" id="KW-1185">Reference proteome</keyword>
<feature type="binding site" evidence="8">
    <location>
        <position position="94"/>
    </location>
    <ligand>
        <name>Zn(2+)</name>
        <dbReference type="ChEBI" id="CHEBI:29105"/>
        <note>catalytic</note>
    </ligand>
</feature>
<dbReference type="GO" id="GO:0008270">
    <property type="term" value="F:zinc ion binding"/>
    <property type="evidence" value="ECO:0007669"/>
    <property type="project" value="UniProtKB-UniRule"/>
</dbReference>
<evidence type="ECO:0000256" key="7">
    <source>
        <dbReference type="ARBA" id="ARBA00048045"/>
    </source>
</evidence>
<feature type="binding site" evidence="8">
    <location>
        <position position="61"/>
    </location>
    <ligand>
        <name>Zn(2+)</name>
        <dbReference type="ChEBI" id="CHEBI:29105"/>
        <note>catalytic</note>
    </ligand>
</feature>
<dbReference type="RefSeq" id="WP_006034758.1">
    <property type="nucleotide sequence ID" value="NZ_AAQJ02000001.1"/>
</dbReference>
<evidence type="ECO:0000313" key="11">
    <source>
        <dbReference type="Proteomes" id="UP000054075"/>
    </source>
</evidence>
<dbReference type="OrthoDB" id="9802676at2"/>
<dbReference type="CDD" id="cd01285">
    <property type="entry name" value="nucleoside_deaminase"/>
    <property type="match status" value="1"/>
</dbReference>
<dbReference type="InterPro" id="IPR016193">
    <property type="entry name" value="Cytidine_deaminase-like"/>
</dbReference>
<evidence type="ECO:0000256" key="6">
    <source>
        <dbReference type="ARBA" id="ARBA00022833"/>
    </source>
</evidence>
<reference evidence="10" key="2">
    <citation type="submission" date="2007-10" db="EMBL/GenBank/DDBJ databases">
        <authorList>
            <person name="Myers G.S."/>
        </authorList>
    </citation>
    <scope>NUCLEOTIDE SEQUENCE [LARGE SCALE GENOMIC DNA]</scope>
</reference>
<evidence type="ECO:0000256" key="8">
    <source>
        <dbReference type="HAMAP-Rule" id="MF_00972"/>
    </source>
</evidence>
<dbReference type="PANTHER" id="PTHR11079:SF202">
    <property type="entry name" value="TRNA-SPECIFIC ADENOSINE DEAMINASE"/>
    <property type="match status" value="1"/>
</dbReference>
<dbReference type="PROSITE" id="PS51747">
    <property type="entry name" value="CYT_DCMP_DEAMINASES_2"/>
    <property type="match status" value="1"/>
</dbReference>
<evidence type="ECO:0000259" key="9">
    <source>
        <dbReference type="PROSITE" id="PS51747"/>
    </source>
</evidence>
<comment type="similarity">
    <text evidence="1">Belongs to the cytidine and deoxycytidylate deaminase family. ADAT2 subfamily.</text>
</comment>
<keyword evidence="5 8" id="KW-0378">Hydrolase</keyword>
<keyword evidence="3 8" id="KW-0819">tRNA processing</keyword>
<gene>
    <name evidence="8" type="primary">tadA</name>
    <name evidence="10" type="ORF">RICGR_0794</name>
</gene>
<protein>
    <recommendedName>
        <fullName evidence="8">tRNA-specific adenosine deaminase</fullName>
        <ecNumber evidence="8">3.5.4.33</ecNumber>
    </recommendedName>
</protein>
<feature type="domain" description="CMP/dCMP-type deaminase" evidence="9">
    <location>
        <begin position="10"/>
        <end position="135"/>
    </location>
</feature>
<evidence type="ECO:0000256" key="4">
    <source>
        <dbReference type="ARBA" id="ARBA00022723"/>
    </source>
</evidence>
<dbReference type="GO" id="GO:0052717">
    <property type="term" value="F:tRNA-specific adenosine-34 deaminase activity"/>
    <property type="evidence" value="ECO:0007669"/>
    <property type="project" value="UniProtKB-UniRule"/>
</dbReference>
<comment type="caution">
    <text evidence="10">The sequence shown here is derived from an EMBL/GenBank/DDBJ whole genome shotgun (WGS) entry which is preliminary data.</text>
</comment>
<dbReference type="Pfam" id="PF14437">
    <property type="entry name" value="MafB19-deam"/>
    <property type="match status" value="1"/>
</dbReference>
<accession>A8PMP8</accession>
<comment type="catalytic activity">
    <reaction evidence="7 8">
        <text>adenosine(34) in tRNA + H2O + H(+) = inosine(34) in tRNA + NH4(+)</text>
        <dbReference type="Rhea" id="RHEA:43168"/>
        <dbReference type="Rhea" id="RHEA-COMP:10373"/>
        <dbReference type="Rhea" id="RHEA-COMP:10374"/>
        <dbReference type="ChEBI" id="CHEBI:15377"/>
        <dbReference type="ChEBI" id="CHEBI:15378"/>
        <dbReference type="ChEBI" id="CHEBI:28938"/>
        <dbReference type="ChEBI" id="CHEBI:74411"/>
        <dbReference type="ChEBI" id="CHEBI:82852"/>
        <dbReference type="EC" id="3.5.4.33"/>
    </reaction>
</comment>
<organism evidence="10 11">
    <name type="scientific">Rickettsiella grylli</name>
    <dbReference type="NCBI Taxonomy" id="59196"/>
    <lineage>
        <taxon>Bacteria</taxon>
        <taxon>Pseudomonadati</taxon>
        <taxon>Pseudomonadota</taxon>
        <taxon>Gammaproteobacteria</taxon>
        <taxon>Legionellales</taxon>
        <taxon>Coxiellaceae</taxon>
        <taxon>Rickettsiella</taxon>
    </lineage>
</organism>
<dbReference type="EMBL" id="AAQJ02000001">
    <property type="protein sequence ID" value="EDP45770.1"/>
    <property type="molecule type" value="Genomic_DNA"/>
</dbReference>
<dbReference type="Proteomes" id="UP000054075">
    <property type="component" value="Unassembled WGS sequence"/>
</dbReference>
<keyword evidence="4 8" id="KW-0479">Metal-binding</keyword>
<dbReference type="STRING" id="59196.RICGR_0794"/>
<dbReference type="PROSITE" id="PS00903">
    <property type="entry name" value="CYT_DCMP_DEAMINASES_1"/>
    <property type="match status" value="1"/>
</dbReference>
<name>A8PMP8_9COXI</name>
<dbReference type="AlphaFoldDB" id="A8PMP8"/>
<dbReference type="Gene3D" id="3.40.140.10">
    <property type="entry name" value="Cytidine Deaminase, domain 2"/>
    <property type="match status" value="1"/>
</dbReference>
<dbReference type="HAMAP" id="MF_00972">
    <property type="entry name" value="tRNA_aden_deaminase"/>
    <property type="match status" value="1"/>
</dbReference>
<sequence>MLSNRIAVSQRDTAYMQLALNQAAHAKRSHEVPIGAILVWNDHVIATAYNQTLTRCDPTAHAEIVVLQETAKQLKNHRLLDATLYVTLEPCLMCVGAMIQARIKRLVFGAYDARLGTIMHQLHRLKGLNHSFEVAEGVLSEACSKELKQFFKYKRCRHGA</sequence>
<dbReference type="InterPro" id="IPR016192">
    <property type="entry name" value="APOBEC/CMP_deaminase_Zn-bd"/>
</dbReference>
<feature type="binding site" evidence="8">
    <location>
        <position position="91"/>
    </location>
    <ligand>
        <name>Zn(2+)</name>
        <dbReference type="ChEBI" id="CHEBI:29105"/>
        <note>catalytic</note>
    </ligand>
</feature>
<keyword evidence="6 8" id="KW-0862">Zinc</keyword>
<dbReference type="NCBIfam" id="NF008113">
    <property type="entry name" value="PRK10860.1"/>
    <property type="match status" value="1"/>
</dbReference>
<reference evidence="10" key="1">
    <citation type="submission" date="2006-04" db="EMBL/GenBank/DDBJ databases">
        <authorList>
            <person name="Seshadri R."/>
            <person name="Federici B.A."/>
        </authorList>
    </citation>
    <scope>NUCLEOTIDE SEQUENCE [LARGE SCALE GENOMIC DNA]</scope>
</reference>
<comment type="function">
    <text evidence="8">Catalyzes the deamination of adenosine to inosine at the wobble position 34 of tRNA(Arg2).</text>
</comment>
<dbReference type="GO" id="GO:0002100">
    <property type="term" value="P:tRNA wobble adenosine to inosine editing"/>
    <property type="evidence" value="ECO:0007669"/>
    <property type="project" value="UniProtKB-UniRule"/>
</dbReference>
<dbReference type="EC" id="3.5.4.33" evidence="8"/>
<evidence type="ECO:0000256" key="3">
    <source>
        <dbReference type="ARBA" id="ARBA00022694"/>
    </source>
</evidence>
<dbReference type="eggNOG" id="COG0590">
    <property type="taxonomic scope" value="Bacteria"/>
</dbReference>
<evidence type="ECO:0000256" key="5">
    <source>
        <dbReference type="ARBA" id="ARBA00022801"/>
    </source>
</evidence>
<proteinExistence type="inferred from homology"/>
<dbReference type="InterPro" id="IPR002125">
    <property type="entry name" value="CMP_dCMP_dom"/>
</dbReference>
<dbReference type="SUPFAM" id="SSF53927">
    <property type="entry name" value="Cytidine deaminase-like"/>
    <property type="match status" value="1"/>
</dbReference>
<dbReference type="PANTHER" id="PTHR11079">
    <property type="entry name" value="CYTOSINE DEAMINASE FAMILY MEMBER"/>
    <property type="match status" value="1"/>
</dbReference>
<comment type="cofactor">
    <cofactor evidence="8">
        <name>Zn(2+)</name>
        <dbReference type="ChEBI" id="CHEBI:29105"/>
    </cofactor>
    <text evidence="8">Binds 1 zinc ion per subunit.</text>
</comment>
<dbReference type="InterPro" id="IPR058535">
    <property type="entry name" value="MafB19-deam"/>
</dbReference>
<dbReference type="InterPro" id="IPR028883">
    <property type="entry name" value="tRNA_aden_deaminase"/>
</dbReference>
<evidence type="ECO:0000256" key="2">
    <source>
        <dbReference type="ARBA" id="ARBA00011738"/>
    </source>
</evidence>